<protein>
    <recommendedName>
        <fullName evidence="2">VOC domain-containing protein</fullName>
    </recommendedName>
</protein>
<dbReference type="SUPFAM" id="SSF54593">
    <property type="entry name" value="Glyoxalase/Bleomycin resistance protein/Dihydroxybiphenyl dioxygenase"/>
    <property type="match status" value="1"/>
</dbReference>
<feature type="domain" description="VOC" evidence="2">
    <location>
        <begin position="4"/>
        <end position="140"/>
    </location>
</feature>
<dbReference type="AlphaFoldDB" id="A0A5B8U2G6"/>
<dbReference type="EMBL" id="CP042430">
    <property type="protein sequence ID" value="QEC47055.1"/>
    <property type="molecule type" value="Genomic_DNA"/>
</dbReference>
<dbReference type="InterPro" id="IPR037523">
    <property type="entry name" value="VOC_core"/>
</dbReference>
<evidence type="ECO:0000313" key="4">
    <source>
        <dbReference type="Proteomes" id="UP000321805"/>
    </source>
</evidence>
<dbReference type="RefSeq" id="WP_146916994.1">
    <property type="nucleotide sequence ID" value="NZ_CP042430.1"/>
</dbReference>
<dbReference type="OrthoDB" id="2613830at2"/>
<dbReference type="InterPro" id="IPR029068">
    <property type="entry name" value="Glyas_Bleomycin-R_OHBP_Dase"/>
</dbReference>
<accession>A0A5B8U2G6</accession>
<dbReference type="PROSITE" id="PS51819">
    <property type="entry name" value="VOC"/>
    <property type="match status" value="1"/>
</dbReference>
<organism evidence="3 4">
    <name type="scientific">Baekduia soli</name>
    <dbReference type="NCBI Taxonomy" id="496014"/>
    <lineage>
        <taxon>Bacteria</taxon>
        <taxon>Bacillati</taxon>
        <taxon>Actinomycetota</taxon>
        <taxon>Thermoleophilia</taxon>
        <taxon>Solirubrobacterales</taxon>
        <taxon>Baekduiaceae</taxon>
        <taxon>Baekduia</taxon>
    </lineage>
</organism>
<name>A0A5B8U2G6_9ACTN</name>
<dbReference type="GO" id="GO:0004493">
    <property type="term" value="F:methylmalonyl-CoA epimerase activity"/>
    <property type="evidence" value="ECO:0007669"/>
    <property type="project" value="TreeGrafter"/>
</dbReference>
<dbReference type="PANTHER" id="PTHR43048:SF6">
    <property type="entry name" value="BLR8189 PROTEIN"/>
    <property type="match status" value="1"/>
</dbReference>
<evidence type="ECO:0000256" key="1">
    <source>
        <dbReference type="ARBA" id="ARBA00022723"/>
    </source>
</evidence>
<gene>
    <name evidence="3" type="ORF">FSW04_05275</name>
</gene>
<keyword evidence="4" id="KW-1185">Reference proteome</keyword>
<evidence type="ECO:0000259" key="2">
    <source>
        <dbReference type="PROSITE" id="PS51819"/>
    </source>
</evidence>
<dbReference type="GO" id="GO:0046491">
    <property type="term" value="P:L-methylmalonyl-CoA metabolic process"/>
    <property type="evidence" value="ECO:0007669"/>
    <property type="project" value="TreeGrafter"/>
</dbReference>
<keyword evidence="1" id="KW-0479">Metal-binding</keyword>
<dbReference type="InterPro" id="IPR051785">
    <property type="entry name" value="MMCE/EMCE_epimerase"/>
</dbReference>
<dbReference type="Pfam" id="PF00903">
    <property type="entry name" value="Glyoxalase"/>
    <property type="match status" value="1"/>
</dbReference>
<dbReference type="KEGG" id="bsol:FSW04_05275"/>
<dbReference type="InterPro" id="IPR004360">
    <property type="entry name" value="Glyas_Fos-R_dOase_dom"/>
</dbReference>
<dbReference type="GO" id="GO:0046872">
    <property type="term" value="F:metal ion binding"/>
    <property type="evidence" value="ECO:0007669"/>
    <property type="project" value="UniProtKB-KW"/>
</dbReference>
<proteinExistence type="predicted"/>
<sequence>MTIANDHQAVRVTDMERSTRFYVEAFDATVLTRPFVIEGDFAEAMMGGPPGVRFRIRHLRFEQGVVELFEFLEPVVRAEPAHGSRASILHLGFRVDDVDATVARVLDAGGRLLLPVTAWGGARLTFCADPDGNVVELADASIEQLVTATVAAFPEAAPDAPDAVA</sequence>
<dbReference type="Gene3D" id="3.10.180.10">
    <property type="entry name" value="2,3-Dihydroxybiphenyl 1,2-Dioxygenase, domain 1"/>
    <property type="match status" value="1"/>
</dbReference>
<dbReference type="PANTHER" id="PTHR43048">
    <property type="entry name" value="METHYLMALONYL-COA EPIMERASE"/>
    <property type="match status" value="1"/>
</dbReference>
<dbReference type="Proteomes" id="UP000321805">
    <property type="component" value="Chromosome"/>
</dbReference>
<reference evidence="3 4" key="1">
    <citation type="journal article" date="2018" name="J. Microbiol.">
        <title>Baekduia soli gen. nov., sp. nov., a novel bacterium isolated from the soil of Baekdu Mountain and proposal of a novel family name, Baekduiaceae fam. nov.</title>
        <authorList>
            <person name="An D.S."/>
            <person name="Siddiqi M.Z."/>
            <person name="Kim K.H."/>
            <person name="Yu H.S."/>
            <person name="Im W.T."/>
        </authorList>
    </citation>
    <scope>NUCLEOTIDE SEQUENCE [LARGE SCALE GENOMIC DNA]</scope>
    <source>
        <strain evidence="3 4">BR7-21</strain>
    </source>
</reference>
<evidence type="ECO:0000313" key="3">
    <source>
        <dbReference type="EMBL" id="QEC47055.1"/>
    </source>
</evidence>